<evidence type="ECO:0000256" key="5">
    <source>
        <dbReference type="ARBA" id="ARBA00023015"/>
    </source>
</evidence>
<evidence type="ECO:0000313" key="13">
    <source>
        <dbReference type="Proteomes" id="UP000220527"/>
    </source>
</evidence>
<evidence type="ECO:0000256" key="1">
    <source>
        <dbReference type="ARBA" id="ARBA00022741"/>
    </source>
</evidence>
<dbReference type="InterPro" id="IPR057342">
    <property type="entry name" value="DEXDc_RapA"/>
</dbReference>
<keyword evidence="6" id="KW-0238">DNA-binding</keyword>
<comment type="caution">
    <text evidence="12">The sequence shown here is derived from an EMBL/GenBank/DDBJ whole genome shotgun (WGS) entry which is preliminary data.</text>
</comment>
<name>A0A2A6RHG2_9CHLR</name>
<keyword evidence="2" id="KW-0378">Hydrolase</keyword>
<dbReference type="SUPFAM" id="SSF52540">
    <property type="entry name" value="P-loop containing nucleoside triphosphate hydrolases"/>
    <property type="match status" value="2"/>
</dbReference>
<evidence type="ECO:0000256" key="4">
    <source>
        <dbReference type="ARBA" id="ARBA00022840"/>
    </source>
</evidence>
<evidence type="ECO:0000256" key="6">
    <source>
        <dbReference type="ARBA" id="ARBA00023125"/>
    </source>
</evidence>
<dbReference type="EMBL" id="NQWI01000064">
    <property type="protein sequence ID" value="PDW02507.1"/>
    <property type="molecule type" value="Genomic_DNA"/>
</dbReference>
<sequence length="1115" mass="127471">MLMIVFQIMFLGTLGSRASPSPTPPLECNSVDELQLIEGALVKHQSYPQWGIGSVERVDHDQGVAIIRFYGRDEVIKHCALGDLIRHRYAPGDQIFAITENCFGIVQSVQEYDGEMTYQTLFGNRRKGIPESNIRPQVLEPDLFDLLCEGVSVDSHRFLLALQARHLKYAYRYDQLACLSNARIELLPHQVFVTDKVLRDYPHRFLLADEVGLGKTIEAGLILKELRARGAAQRVLIIAPAGLVSQWVDELRSKFNEIFTRIDSTNLSAHIAFCGGDVEQVWRSHNSIVTSLHMLRSNERHLEPLLTQEWDLVIFDEAHHLRRSLEGRRNAGASDLDGRKISAAYRMAQRFQKRTTSLLLLTATPLQLHAYELFSLIELLDPTLFPTFHDFDQYRTKIPQFNRAADRLDRYHELDDAERFALAKDLAALTASERSKEQPVNMYVALESPEGREQYKARLADAHYLTRVLIRNRKRIIFDDLQPRRARVRRVTYSDAEWEAYHAVTAYLQEWYNIALRDRNNALGFLMVTYRKILTSSSYALRRSFLRRIERLQAIKRAGNLVRQRTTGELPEDEAEELDLLLDRYGEAVAISDPNFIDLEINQLHALAAKLAKIALDAKASGLMTELAEILHDPNEKVLIFTQFTETLSYLHKLLDPLYQVCVFSGAMSAPDKDKAIDDFRETCQIMIATEAAGEGRNLQFCHIMVNYDLPWNPMRIEQRIGRVDRIGQKSPVQIINLSIADTLEERVLQVLHERINIFESIVGALDPILESIEQDVRDFMFDSDGDPATRMRQFEQQVSDRVHQVEQMEARLADMLLDASSFRRDRADALLGRRPAFTSDDVCRFMKQYLTFAGGVVRERAEGIFDLTIPPKMSVGMRDGLKDSYHVTFDAQIAQRQDRLDFVAFGHPVLDRVVDLCLDESFDGRIGYVTLCSTEFAPQQVIISFYEFTFEGIRPHRQIQAVATSIAGQILPDLAARALDLLAYAEPTEVTSKHHGLSDTAVDHCRSVIEAEAARARMREQQVQEGANRREYEHTVSKLQRYYAANILSRTRDMERLDRLAAEQQQSNDPKERRIAPATQGRAAAARREREALEAERNLRLGNLSRKRSVFASE</sequence>
<dbReference type="AlphaFoldDB" id="A0A2A6RHG2"/>
<dbReference type="CDD" id="cd18011">
    <property type="entry name" value="DEXDc_RapA"/>
    <property type="match status" value="1"/>
</dbReference>
<dbReference type="SMART" id="SM00487">
    <property type="entry name" value="DEXDc"/>
    <property type="match status" value="1"/>
</dbReference>
<feature type="domain" description="Helicase ATP-binding" evidence="10">
    <location>
        <begin position="196"/>
        <end position="383"/>
    </location>
</feature>
<gene>
    <name evidence="12" type="ORF">CJ255_13575</name>
</gene>
<dbReference type="InterPro" id="IPR022737">
    <property type="entry name" value="RapA_C"/>
</dbReference>
<dbReference type="Pfam" id="PF00271">
    <property type="entry name" value="Helicase_C"/>
    <property type="match status" value="1"/>
</dbReference>
<evidence type="ECO:0000313" key="12">
    <source>
        <dbReference type="EMBL" id="PDW02507.1"/>
    </source>
</evidence>
<dbReference type="SMART" id="SM00490">
    <property type="entry name" value="HELICc"/>
    <property type="match status" value="1"/>
</dbReference>
<dbReference type="Pfam" id="PF12137">
    <property type="entry name" value="RapA_C"/>
    <property type="match status" value="1"/>
</dbReference>
<dbReference type="CDD" id="cd18793">
    <property type="entry name" value="SF2_C_SNF"/>
    <property type="match status" value="1"/>
</dbReference>
<keyword evidence="7" id="KW-0010">Activator</keyword>
<keyword evidence="8" id="KW-0804">Transcription</keyword>
<proteinExistence type="predicted"/>
<evidence type="ECO:0000259" key="11">
    <source>
        <dbReference type="PROSITE" id="PS51194"/>
    </source>
</evidence>
<evidence type="ECO:0000256" key="2">
    <source>
        <dbReference type="ARBA" id="ARBA00022801"/>
    </source>
</evidence>
<accession>A0A2A6RHG2</accession>
<reference evidence="13" key="1">
    <citation type="submission" date="2017-08" db="EMBL/GenBank/DDBJ databases">
        <authorList>
            <person name="Grouzdev D.S."/>
            <person name="Gaisin V.A."/>
            <person name="Rysina M.S."/>
            <person name="Gorlenko V.M."/>
        </authorList>
    </citation>
    <scope>NUCLEOTIDE SEQUENCE [LARGE SCALE GENOMIC DNA]</scope>
    <source>
        <strain evidence="13">Kir15-3F</strain>
    </source>
</reference>
<keyword evidence="13" id="KW-1185">Reference proteome</keyword>
<evidence type="ECO:0000256" key="8">
    <source>
        <dbReference type="ARBA" id="ARBA00023163"/>
    </source>
</evidence>
<dbReference type="InterPro" id="IPR000330">
    <property type="entry name" value="SNF2_N"/>
</dbReference>
<dbReference type="PROSITE" id="PS51192">
    <property type="entry name" value="HELICASE_ATP_BIND_1"/>
    <property type="match status" value="1"/>
</dbReference>
<evidence type="ECO:0000256" key="9">
    <source>
        <dbReference type="SAM" id="MobiDB-lite"/>
    </source>
</evidence>
<dbReference type="OrthoDB" id="9814088at2"/>
<dbReference type="InterPro" id="IPR027417">
    <property type="entry name" value="P-loop_NTPase"/>
</dbReference>
<keyword evidence="1" id="KW-0547">Nucleotide-binding</keyword>
<keyword evidence="4" id="KW-0067">ATP-binding</keyword>
<feature type="domain" description="Helicase C-terminal" evidence="11">
    <location>
        <begin position="623"/>
        <end position="770"/>
    </location>
</feature>
<evidence type="ECO:0000259" key="10">
    <source>
        <dbReference type="PROSITE" id="PS51192"/>
    </source>
</evidence>
<evidence type="ECO:0000256" key="7">
    <source>
        <dbReference type="ARBA" id="ARBA00023159"/>
    </source>
</evidence>
<dbReference type="Gene3D" id="3.40.50.10810">
    <property type="entry name" value="Tandem AAA-ATPase domain"/>
    <property type="match status" value="1"/>
</dbReference>
<dbReference type="InterPro" id="IPR038718">
    <property type="entry name" value="SNF2-like_sf"/>
</dbReference>
<dbReference type="PANTHER" id="PTHR10799">
    <property type="entry name" value="SNF2/RAD54 HELICASE FAMILY"/>
    <property type="match status" value="1"/>
</dbReference>
<dbReference type="InterPro" id="IPR049730">
    <property type="entry name" value="SNF2/RAD54-like_C"/>
</dbReference>
<dbReference type="InterPro" id="IPR014001">
    <property type="entry name" value="Helicase_ATP-bd"/>
</dbReference>
<dbReference type="GO" id="GO:0016817">
    <property type="term" value="F:hydrolase activity, acting on acid anhydrides"/>
    <property type="evidence" value="ECO:0007669"/>
    <property type="project" value="InterPro"/>
</dbReference>
<keyword evidence="5" id="KW-0805">Transcription regulation</keyword>
<dbReference type="GO" id="GO:0003677">
    <property type="term" value="F:DNA binding"/>
    <property type="evidence" value="ECO:0007669"/>
    <property type="project" value="UniProtKB-KW"/>
</dbReference>
<dbReference type="Proteomes" id="UP000220527">
    <property type="component" value="Unassembled WGS sequence"/>
</dbReference>
<dbReference type="InterPro" id="IPR001650">
    <property type="entry name" value="Helicase_C-like"/>
</dbReference>
<evidence type="ECO:0000256" key="3">
    <source>
        <dbReference type="ARBA" id="ARBA00022806"/>
    </source>
</evidence>
<evidence type="ECO:0008006" key="14">
    <source>
        <dbReference type="Google" id="ProtNLM"/>
    </source>
</evidence>
<organism evidence="12 13">
    <name type="scientific">Candidatus Viridilinea mediisalina</name>
    <dbReference type="NCBI Taxonomy" id="2024553"/>
    <lineage>
        <taxon>Bacteria</taxon>
        <taxon>Bacillati</taxon>
        <taxon>Chloroflexota</taxon>
        <taxon>Chloroflexia</taxon>
        <taxon>Chloroflexales</taxon>
        <taxon>Chloroflexineae</taxon>
        <taxon>Oscillochloridaceae</taxon>
        <taxon>Candidatus Viridilinea</taxon>
    </lineage>
</organism>
<dbReference type="Gene3D" id="3.40.50.300">
    <property type="entry name" value="P-loop containing nucleotide triphosphate hydrolases"/>
    <property type="match status" value="1"/>
</dbReference>
<feature type="region of interest" description="Disordered" evidence="9">
    <location>
        <begin position="1063"/>
        <end position="1092"/>
    </location>
</feature>
<protein>
    <recommendedName>
        <fullName evidence="14">Helicase</fullName>
    </recommendedName>
</protein>
<keyword evidence="3" id="KW-0347">Helicase</keyword>
<dbReference type="Pfam" id="PF00176">
    <property type="entry name" value="SNF2-rel_dom"/>
    <property type="match status" value="1"/>
</dbReference>
<dbReference type="PROSITE" id="PS51194">
    <property type="entry name" value="HELICASE_CTER"/>
    <property type="match status" value="1"/>
</dbReference>
<dbReference type="GO" id="GO:0004386">
    <property type="term" value="F:helicase activity"/>
    <property type="evidence" value="ECO:0007669"/>
    <property type="project" value="UniProtKB-KW"/>
</dbReference>
<dbReference type="GO" id="GO:0005524">
    <property type="term" value="F:ATP binding"/>
    <property type="evidence" value="ECO:0007669"/>
    <property type="project" value="UniProtKB-KW"/>
</dbReference>